<evidence type="ECO:0000256" key="1">
    <source>
        <dbReference type="SAM" id="Phobius"/>
    </source>
</evidence>
<sequence length="150" mass="15899">MTRASPLSKDTPAGGPNGDTFHAPAWIGAALFALTVPVHLVVGRDVSIVVAAVTLALIGGAYIGFGAADGRRRVFWSELAVALLFGLAAILGITWHWAALPAGLALHAGWDLVHHNARHLARIPKWYIPFCVVYDLAVAAFLVLLYAGRV</sequence>
<name>A0A0L1JUG4_9RHOB</name>
<keyword evidence="3" id="KW-1185">Reference proteome</keyword>
<dbReference type="Proteomes" id="UP000036938">
    <property type="component" value="Unassembled WGS sequence"/>
</dbReference>
<gene>
    <name evidence="2" type="ORF">ATO11_01940</name>
</gene>
<keyword evidence="1" id="KW-1133">Transmembrane helix</keyword>
<reference evidence="2 3" key="1">
    <citation type="journal article" date="2015" name="Int. J. Syst. Evol. Microbiol.">
        <title>Aestuariivita atlantica sp. nov., isolated from deep sea sediment of the Atlantic Ocean.</title>
        <authorList>
            <person name="Li G."/>
            <person name="Lai Q."/>
            <person name="Du Y."/>
            <person name="Liu X."/>
            <person name="Sun F."/>
            <person name="Shao Z."/>
        </authorList>
    </citation>
    <scope>NUCLEOTIDE SEQUENCE [LARGE SCALE GENOMIC DNA]</scope>
    <source>
        <strain evidence="2 3">22II-S11-z3</strain>
    </source>
</reference>
<feature type="transmembrane region" description="Helical" evidence="1">
    <location>
        <begin position="48"/>
        <end position="68"/>
    </location>
</feature>
<dbReference type="PATRIC" id="fig|1317121.7.peg.390"/>
<dbReference type="InterPro" id="IPR046052">
    <property type="entry name" value="DUF6010"/>
</dbReference>
<dbReference type="AlphaFoldDB" id="A0A0L1JUG4"/>
<dbReference type="RefSeq" id="WP_050529127.1">
    <property type="nucleotide sequence ID" value="NZ_AQQZ01000001.1"/>
</dbReference>
<organism evidence="2 3">
    <name type="scientific">Pseudaestuariivita atlantica</name>
    <dbReference type="NCBI Taxonomy" id="1317121"/>
    <lineage>
        <taxon>Bacteria</taxon>
        <taxon>Pseudomonadati</taxon>
        <taxon>Pseudomonadota</taxon>
        <taxon>Alphaproteobacteria</taxon>
        <taxon>Rhodobacterales</taxon>
        <taxon>Paracoccaceae</taxon>
        <taxon>Pseudaestuariivita</taxon>
    </lineage>
</organism>
<feature type="transmembrane region" description="Helical" evidence="1">
    <location>
        <begin position="21"/>
        <end position="42"/>
    </location>
</feature>
<keyword evidence="1" id="KW-0812">Transmembrane</keyword>
<protein>
    <submittedName>
        <fullName evidence="2">Uncharacterized protein</fullName>
    </submittedName>
</protein>
<feature type="transmembrane region" description="Helical" evidence="1">
    <location>
        <begin position="80"/>
        <end position="106"/>
    </location>
</feature>
<proteinExistence type="predicted"/>
<dbReference type="STRING" id="1317121.ATO11_01940"/>
<dbReference type="Pfam" id="PF19473">
    <property type="entry name" value="DUF6010"/>
    <property type="match status" value="1"/>
</dbReference>
<accession>A0A0L1JUG4</accession>
<evidence type="ECO:0000313" key="2">
    <source>
        <dbReference type="EMBL" id="KNG95395.1"/>
    </source>
</evidence>
<keyword evidence="1" id="KW-0472">Membrane</keyword>
<evidence type="ECO:0000313" key="3">
    <source>
        <dbReference type="Proteomes" id="UP000036938"/>
    </source>
</evidence>
<dbReference type="EMBL" id="AQQZ01000001">
    <property type="protein sequence ID" value="KNG95395.1"/>
    <property type="molecule type" value="Genomic_DNA"/>
</dbReference>
<comment type="caution">
    <text evidence="2">The sequence shown here is derived from an EMBL/GenBank/DDBJ whole genome shotgun (WGS) entry which is preliminary data.</text>
</comment>
<feature type="transmembrane region" description="Helical" evidence="1">
    <location>
        <begin position="126"/>
        <end position="147"/>
    </location>
</feature>